<evidence type="ECO:0008006" key="4">
    <source>
        <dbReference type="Google" id="ProtNLM"/>
    </source>
</evidence>
<accession>A0ABV6YK30</accession>
<organism evidence="2 3">
    <name type="scientific">Eiseniibacteriota bacterium</name>
    <dbReference type="NCBI Taxonomy" id="2212470"/>
    <lineage>
        <taxon>Bacteria</taxon>
        <taxon>Candidatus Eiseniibacteriota</taxon>
    </lineage>
</organism>
<dbReference type="Gene3D" id="3.90.1580.10">
    <property type="entry name" value="paralog of FGE (formylglycine-generating enzyme)"/>
    <property type="match status" value="1"/>
</dbReference>
<sequence>MNRGGSWNNQAENCRSAYRNRNTPENRNNNLGFRVARSSADRVDALPDGTGRFPVSPRATKTRPSAVLC</sequence>
<name>A0ABV6YK30_UNCEI</name>
<protein>
    <recommendedName>
        <fullName evidence="4">Sulfatase-modifying factor enzyme domain-containing protein</fullName>
    </recommendedName>
</protein>
<proteinExistence type="predicted"/>
<feature type="compositionally biased region" description="Polar residues" evidence="1">
    <location>
        <begin position="1"/>
        <end position="13"/>
    </location>
</feature>
<dbReference type="SUPFAM" id="SSF56436">
    <property type="entry name" value="C-type lectin-like"/>
    <property type="match status" value="1"/>
</dbReference>
<reference evidence="2 3" key="1">
    <citation type="submission" date="2024-09" db="EMBL/GenBank/DDBJ databases">
        <authorList>
            <person name="D'Angelo T."/>
        </authorList>
    </citation>
    <scope>NUCLEOTIDE SEQUENCE [LARGE SCALE GENOMIC DNA]</scope>
    <source>
        <strain evidence="2">SAG AM-320-E07</strain>
    </source>
</reference>
<comment type="caution">
    <text evidence="2">The sequence shown here is derived from an EMBL/GenBank/DDBJ whole genome shotgun (WGS) entry which is preliminary data.</text>
</comment>
<keyword evidence="3" id="KW-1185">Reference proteome</keyword>
<dbReference type="InterPro" id="IPR016187">
    <property type="entry name" value="CTDL_fold"/>
</dbReference>
<feature type="compositionally biased region" description="Low complexity" evidence="1">
    <location>
        <begin position="19"/>
        <end position="30"/>
    </location>
</feature>
<dbReference type="Proteomes" id="UP001593833">
    <property type="component" value="Unassembled WGS sequence"/>
</dbReference>
<gene>
    <name evidence="2" type="ORF">ACFL6M_03675</name>
</gene>
<dbReference type="EMBL" id="JBHPKH010000029">
    <property type="protein sequence ID" value="MFC1572680.1"/>
    <property type="molecule type" value="Genomic_DNA"/>
</dbReference>
<evidence type="ECO:0000256" key="1">
    <source>
        <dbReference type="SAM" id="MobiDB-lite"/>
    </source>
</evidence>
<evidence type="ECO:0000313" key="2">
    <source>
        <dbReference type="EMBL" id="MFC1572680.1"/>
    </source>
</evidence>
<dbReference type="InterPro" id="IPR042095">
    <property type="entry name" value="SUMF_sf"/>
</dbReference>
<feature type="region of interest" description="Disordered" evidence="1">
    <location>
        <begin position="1"/>
        <end position="69"/>
    </location>
</feature>
<evidence type="ECO:0000313" key="3">
    <source>
        <dbReference type="Proteomes" id="UP001593833"/>
    </source>
</evidence>